<evidence type="ECO:0000256" key="1">
    <source>
        <dbReference type="SAM" id="MobiDB-lite"/>
    </source>
</evidence>
<name>A0AAI9E8Z2_9PEZI</name>
<proteinExistence type="predicted"/>
<comment type="caution">
    <text evidence="2">The sequence shown here is derived from an EMBL/GenBank/DDBJ whole genome shotgun (WGS) entry which is preliminary data.</text>
</comment>
<evidence type="ECO:0000313" key="2">
    <source>
        <dbReference type="EMBL" id="CAK3914960.1"/>
    </source>
</evidence>
<feature type="region of interest" description="Disordered" evidence="1">
    <location>
        <begin position="964"/>
        <end position="983"/>
    </location>
</feature>
<dbReference type="AlphaFoldDB" id="A0AAI9E8Z2"/>
<sequence>MRRWSVRGLLSNACRRPLPRPRPRLRLVRFQPASTASLSQDKALNLPPTTSASPVPKYAIFGKIHLPPRDPDAWAALLDGALPPHLRDWTTADWTTAAPPPNLSAVDVAEILLAAQHPQKREQPLDLLYHLGINQGRWNAVVWLVKKIVDKFPVRHSQSSRLSNVNSLWNGIPLGPDTLDEPFALSMDDATTRSGLVEARSLDELTADPTHAPQDNLQHDALGQIWQSLGAMTRACAGGEIQPEVLEIIAYLHHREVMPMSIYQSHPHPDKSAVQQPPLLSLLSSRILTSLSDAAWRAHEKLVVEEAKAMGGEYAALRPEVPGSVYRVHVAGLRPEVWMEMILWSCIRGGWTVQGADILRSIVTIKQGWKPLSWREYEKSISLTNGNKSPNWAELEYLFKTRPSATTDPPSAQGAQIDRTVSAEVVNAYVDAITSNVSDTADTWGFAVQDALSRLTELRVFLRRPVDCPRDAPPKLSLSTGTWTAQMLRVIDTAGVDAAANSAIVRKAAKLESSFAKDILSRNTRDLPEYVLDGDLALHGLLVRALYGQIAAGSVEGTVQVFREMQRRTEENKLLSLQRFMLLRESFVRSVDRDGMFNSNLPGIEFPGFTIEIPTTILGSFLELLTETKQLSLAQGLLEPNDIGEAIVGEHLLEDPFIQPAVLRYASESNDTALLEKLRTIPLAEASYRAILDSHVGACRWDAAKRVLANLPDNVQWSISNLASVIRTMLMQVRGADAGNPACGRDLKSASDLLFQMCYKYRGTWEASKFAGLRTLLFVLAGVDRQWASFSVNLMRDMSWQYFTLDATDFNSVLEGVVHSYGSAAGQRLVERFWPPEVRLAQGQRSTERGTIRRLRGIDKYQRIVIPTPPTAKGDDGLVMRGGLLPNTRTISIVLRAALVEIQPQPADAVRSAPDMEAVDYDPHSVAHWAVQRLSDLPNVEDVIVENLDKTLAEKGLHDIRAELPEIQPQNEALAEEEELDEE</sequence>
<protein>
    <submittedName>
        <fullName evidence="2">Uncharacterized protein</fullName>
    </submittedName>
</protein>
<dbReference type="EMBL" id="CAVMBE010000012">
    <property type="protein sequence ID" value="CAK3914960.1"/>
    <property type="molecule type" value="Genomic_DNA"/>
</dbReference>
<dbReference type="Proteomes" id="UP001296104">
    <property type="component" value="Unassembled WGS sequence"/>
</dbReference>
<gene>
    <name evidence="2" type="ORF">LECACI_7A002676</name>
</gene>
<keyword evidence="3" id="KW-1185">Reference proteome</keyword>
<reference evidence="2" key="1">
    <citation type="submission" date="2023-11" db="EMBL/GenBank/DDBJ databases">
        <authorList>
            <person name="Alioto T."/>
            <person name="Alioto T."/>
            <person name="Gomez Garrido J."/>
        </authorList>
    </citation>
    <scope>NUCLEOTIDE SEQUENCE</scope>
</reference>
<organism evidence="2 3">
    <name type="scientific">Lecanosticta acicola</name>
    <dbReference type="NCBI Taxonomy" id="111012"/>
    <lineage>
        <taxon>Eukaryota</taxon>
        <taxon>Fungi</taxon>
        <taxon>Dikarya</taxon>
        <taxon>Ascomycota</taxon>
        <taxon>Pezizomycotina</taxon>
        <taxon>Dothideomycetes</taxon>
        <taxon>Dothideomycetidae</taxon>
        <taxon>Mycosphaerellales</taxon>
        <taxon>Mycosphaerellaceae</taxon>
        <taxon>Lecanosticta</taxon>
    </lineage>
</organism>
<accession>A0AAI9E8Z2</accession>
<feature type="compositionally biased region" description="Acidic residues" evidence="1">
    <location>
        <begin position="974"/>
        <end position="983"/>
    </location>
</feature>
<evidence type="ECO:0000313" key="3">
    <source>
        <dbReference type="Proteomes" id="UP001296104"/>
    </source>
</evidence>